<keyword evidence="4 12" id="KW-0347">Helicase</keyword>
<feature type="domain" description="UvrD-like helicase C-terminal" evidence="14">
    <location>
        <begin position="276"/>
        <end position="561"/>
    </location>
</feature>
<comment type="catalytic activity">
    <reaction evidence="8">
        <text>Couples ATP hydrolysis with the unwinding of duplex DNA by translocating in the 3'-5' direction.</text>
        <dbReference type="EC" id="5.6.2.4"/>
    </reaction>
</comment>
<gene>
    <name evidence="15" type="ORF">EW093_15220</name>
</gene>
<keyword evidence="6" id="KW-0238">DNA-binding</keyword>
<dbReference type="Pfam" id="PF00580">
    <property type="entry name" value="UvrD-helicase"/>
    <property type="match status" value="1"/>
</dbReference>
<keyword evidence="7" id="KW-0413">Isomerase</keyword>
<dbReference type="EC" id="5.6.2.4" evidence="9"/>
<dbReference type="AlphaFoldDB" id="A0A5C1QFS2"/>
<dbReference type="PROSITE" id="PS51217">
    <property type="entry name" value="UVRD_HELICASE_CTER"/>
    <property type="match status" value="1"/>
</dbReference>
<dbReference type="InterPro" id="IPR027417">
    <property type="entry name" value="P-loop_NTPase"/>
</dbReference>
<dbReference type="InterPro" id="IPR014017">
    <property type="entry name" value="DNA_helicase_UvrD-like_C"/>
</dbReference>
<evidence type="ECO:0000256" key="1">
    <source>
        <dbReference type="ARBA" id="ARBA00009922"/>
    </source>
</evidence>
<dbReference type="OrthoDB" id="9810135at2"/>
<organism evidence="15 16">
    <name type="scientific">Thiospirochaeta perfilievii</name>
    <dbReference type="NCBI Taxonomy" id="252967"/>
    <lineage>
        <taxon>Bacteria</taxon>
        <taxon>Pseudomonadati</taxon>
        <taxon>Spirochaetota</taxon>
        <taxon>Spirochaetia</taxon>
        <taxon>Spirochaetales</taxon>
        <taxon>Spirochaetaceae</taxon>
        <taxon>Thiospirochaeta</taxon>
    </lineage>
</organism>
<dbReference type="PROSITE" id="PS51198">
    <property type="entry name" value="UVRD_HELICASE_ATP_BIND"/>
    <property type="match status" value="1"/>
</dbReference>
<dbReference type="GO" id="GO:0016887">
    <property type="term" value="F:ATP hydrolysis activity"/>
    <property type="evidence" value="ECO:0007669"/>
    <property type="project" value="RHEA"/>
</dbReference>
<evidence type="ECO:0000256" key="3">
    <source>
        <dbReference type="ARBA" id="ARBA00022801"/>
    </source>
</evidence>
<dbReference type="SUPFAM" id="SSF52540">
    <property type="entry name" value="P-loop containing nucleoside triphosphate hydrolases"/>
    <property type="match status" value="1"/>
</dbReference>
<evidence type="ECO:0000256" key="7">
    <source>
        <dbReference type="ARBA" id="ARBA00023235"/>
    </source>
</evidence>
<dbReference type="InterPro" id="IPR013986">
    <property type="entry name" value="DExx_box_DNA_helicase_dom_sf"/>
</dbReference>
<dbReference type="Gene3D" id="1.10.486.10">
    <property type="entry name" value="PCRA, domain 4"/>
    <property type="match status" value="1"/>
</dbReference>
<keyword evidence="16" id="KW-1185">Reference proteome</keyword>
<evidence type="ECO:0000313" key="15">
    <source>
        <dbReference type="EMBL" id="QEN05990.1"/>
    </source>
</evidence>
<dbReference type="CDD" id="cd18807">
    <property type="entry name" value="SF1_C_UvrD"/>
    <property type="match status" value="1"/>
</dbReference>
<evidence type="ECO:0000256" key="10">
    <source>
        <dbReference type="ARBA" id="ARBA00034923"/>
    </source>
</evidence>
<dbReference type="GO" id="GO:0003677">
    <property type="term" value="F:DNA binding"/>
    <property type="evidence" value="ECO:0007669"/>
    <property type="project" value="UniProtKB-KW"/>
</dbReference>
<feature type="binding site" evidence="12">
    <location>
        <begin position="26"/>
        <end position="33"/>
    </location>
    <ligand>
        <name>ATP</name>
        <dbReference type="ChEBI" id="CHEBI:30616"/>
    </ligand>
</feature>
<comment type="similarity">
    <text evidence="1">Belongs to the helicase family. UvrD subfamily.</text>
</comment>
<dbReference type="GO" id="GO:0005829">
    <property type="term" value="C:cytosol"/>
    <property type="evidence" value="ECO:0007669"/>
    <property type="project" value="TreeGrafter"/>
</dbReference>
<dbReference type="PANTHER" id="PTHR11070">
    <property type="entry name" value="UVRD / RECB / PCRA DNA HELICASE FAMILY MEMBER"/>
    <property type="match status" value="1"/>
</dbReference>
<name>A0A5C1QFS2_9SPIO</name>
<evidence type="ECO:0000256" key="4">
    <source>
        <dbReference type="ARBA" id="ARBA00022806"/>
    </source>
</evidence>
<proteinExistence type="inferred from homology"/>
<evidence type="ECO:0000256" key="9">
    <source>
        <dbReference type="ARBA" id="ARBA00034808"/>
    </source>
</evidence>
<protein>
    <recommendedName>
        <fullName evidence="9">DNA 3'-5' helicase</fullName>
        <ecNumber evidence="9">5.6.2.4</ecNumber>
    </recommendedName>
    <alternativeName>
        <fullName evidence="10">DNA 3'-5' helicase II</fullName>
    </alternativeName>
</protein>
<reference evidence="15 16" key="1">
    <citation type="submission" date="2019-02" db="EMBL/GenBank/DDBJ databases">
        <authorList>
            <person name="Fomenkov A."/>
            <person name="Dubinina G."/>
            <person name="Grabovich M."/>
            <person name="Vincze T."/>
            <person name="Roberts R.J."/>
        </authorList>
    </citation>
    <scope>NUCLEOTIDE SEQUENCE [LARGE SCALE GENOMIC DNA]</scope>
    <source>
        <strain evidence="15 16">P</strain>
    </source>
</reference>
<evidence type="ECO:0000259" key="14">
    <source>
        <dbReference type="PROSITE" id="PS51217"/>
    </source>
</evidence>
<evidence type="ECO:0000256" key="8">
    <source>
        <dbReference type="ARBA" id="ARBA00034617"/>
    </source>
</evidence>
<comment type="catalytic activity">
    <reaction evidence="11">
        <text>ATP + H2O = ADP + phosphate + H(+)</text>
        <dbReference type="Rhea" id="RHEA:13065"/>
        <dbReference type="ChEBI" id="CHEBI:15377"/>
        <dbReference type="ChEBI" id="CHEBI:15378"/>
        <dbReference type="ChEBI" id="CHEBI:30616"/>
        <dbReference type="ChEBI" id="CHEBI:43474"/>
        <dbReference type="ChEBI" id="CHEBI:456216"/>
        <dbReference type="EC" id="5.6.2.4"/>
    </reaction>
</comment>
<keyword evidence="2 12" id="KW-0547">Nucleotide-binding</keyword>
<keyword evidence="5 12" id="KW-0067">ATP-binding</keyword>
<evidence type="ECO:0000256" key="2">
    <source>
        <dbReference type="ARBA" id="ARBA00022741"/>
    </source>
</evidence>
<dbReference type="EMBL" id="CP035807">
    <property type="protein sequence ID" value="QEN05990.1"/>
    <property type="molecule type" value="Genomic_DNA"/>
</dbReference>
<dbReference type="Proteomes" id="UP000323824">
    <property type="component" value="Chromosome"/>
</dbReference>
<reference evidence="15 16" key="2">
    <citation type="submission" date="2019-09" db="EMBL/GenBank/DDBJ databases">
        <title>Complete Genome Sequence and Methylome Analysis of free living Spirochaetas.</title>
        <authorList>
            <person name="Leshcheva N."/>
            <person name="Mikheeva N."/>
        </authorList>
    </citation>
    <scope>NUCLEOTIDE SEQUENCE [LARGE SCALE GENOMIC DNA]</scope>
    <source>
        <strain evidence="15 16">P</strain>
    </source>
</reference>
<evidence type="ECO:0000259" key="13">
    <source>
        <dbReference type="PROSITE" id="PS51198"/>
    </source>
</evidence>
<evidence type="ECO:0000313" key="16">
    <source>
        <dbReference type="Proteomes" id="UP000323824"/>
    </source>
</evidence>
<dbReference type="CDD" id="cd17932">
    <property type="entry name" value="DEXQc_UvrD"/>
    <property type="match status" value="1"/>
</dbReference>
<dbReference type="GO" id="GO:0005524">
    <property type="term" value="F:ATP binding"/>
    <property type="evidence" value="ECO:0007669"/>
    <property type="project" value="UniProtKB-UniRule"/>
</dbReference>
<dbReference type="KEGG" id="sper:EW093_15220"/>
<dbReference type="InterPro" id="IPR000212">
    <property type="entry name" value="DNA_helicase_UvrD/REP"/>
</dbReference>
<evidence type="ECO:0000256" key="12">
    <source>
        <dbReference type="PROSITE-ProRule" id="PRU00560"/>
    </source>
</evidence>
<dbReference type="Gene3D" id="1.10.10.160">
    <property type="match status" value="1"/>
</dbReference>
<dbReference type="RefSeq" id="WP_149569224.1">
    <property type="nucleotide sequence ID" value="NZ_CP035807.1"/>
</dbReference>
<dbReference type="GO" id="GO:0000725">
    <property type="term" value="P:recombinational repair"/>
    <property type="evidence" value="ECO:0007669"/>
    <property type="project" value="TreeGrafter"/>
</dbReference>
<accession>A0A5C1QFS2</accession>
<dbReference type="Gene3D" id="3.40.50.300">
    <property type="entry name" value="P-loop containing nucleotide triphosphate hydrolases"/>
    <property type="match status" value="2"/>
</dbReference>
<evidence type="ECO:0000256" key="6">
    <source>
        <dbReference type="ARBA" id="ARBA00023125"/>
    </source>
</evidence>
<evidence type="ECO:0000256" key="5">
    <source>
        <dbReference type="ARBA" id="ARBA00022840"/>
    </source>
</evidence>
<dbReference type="Pfam" id="PF13361">
    <property type="entry name" value="UvrD_C"/>
    <property type="match status" value="1"/>
</dbReference>
<feature type="domain" description="UvrD-like helicase ATP-binding" evidence="13">
    <location>
        <begin position="5"/>
        <end position="275"/>
    </location>
</feature>
<sequence length="664" mass="76693">MGTKVNLNPEQKLAVDTIEGPVLIIAGAGSGKTGVVTNRIANMLNHGIPQSNILALTFTNKAAREMEERVKSITGKKLSNLTVSTFHAFGVKILREKIHYLGYRPNFTIYDPTDKNSCIKEAARELKLKYEWAELNELSNIISGLKTGRIKWDTNNELHRPLYDEYNEHLKLYNAVDFDDLIVRPKEILESNPEVLEEYQNRYKYIMVDEFQDTSILQYNFIKLLADKYRNICVVGDDDQSIYSWRGANYENLLLFERNFPELKEIKLERNYRSTGIILEAANSVIKNNTNRKSKDLWTEIDPNAKIIQTSYPEDERAEADFIAETIASAVIRDRKKYDDFGILIRTNGLSKAIEDSLLACNIPYVMSGGTSFFQRKEIKDIISYLKLIVNTDDDVNFLRIINTPRRGVGKKSLEIMIGKSTERRSSLYSASTELVFDQFTPLKGAAHSGLADFIDLIEEFKVKFHDEELKISDTVREFVEEIDYWGMLVTEHPDNEKIAKWKYDNIQTFIDFITRWENNPDNTEPTLQKYLNRITLITRSESDDDDKGKVNLMTIHASKGLEFNNVFLAGVEDHILPHQKSVEESGNVEEERRLFYVAITRAREHLYITACQKRRSMNDTVEAIPSRFLDEIPDNLKEVVECDNVVEEEEEAKVFFSRMPWKK</sequence>
<dbReference type="GO" id="GO:0043138">
    <property type="term" value="F:3'-5' DNA helicase activity"/>
    <property type="evidence" value="ECO:0007669"/>
    <property type="project" value="UniProtKB-EC"/>
</dbReference>
<evidence type="ECO:0000256" key="11">
    <source>
        <dbReference type="ARBA" id="ARBA00048988"/>
    </source>
</evidence>
<dbReference type="InterPro" id="IPR014016">
    <property type="entry name" value="UvrD-like_ATP-bd"/>
</dbReference>
<keyword evidence="3 12" id="KW-0378">Hydrolase</keyword>
<dbReference type="PANTHER" id="PTHR11070:SF2">
    <property type="entry name" value="ATP-DEPENDENT DNA HELICASE SRS2"/>
    <property type="match status" value="1"/>
</dbReference>